<accession>A0A1Q9F699</accession>
<dbReference type="AlphaFoldDB" id="A0A1Q9F699"/>
<dbReference type="EMBL" id="LSRX01000005">
    <property type="protein sequence ID" value="OLQ15220.1"/>
    <property type="molecule type" value="Genomic_DNA"/>
</dbReference>
<gene>
    <name evidence="1" type="ORF">AK812_SmicGene523</name>
</gene>
<sequence length="395" mass="43144">MDSQLPLSVMGGESPQTPQRGESAAYFYIGDPGPQTPVVLHRFRARDRHGKVVHISPTAVFVEACLSLAVAAGQKLITIDTKHPECHGFGELPGAFVESRLAPAPLLSALLKAQRLACEVPCIESQAAWAARVEATLAPLVSLVLWAFGPCYRRHTRAAVLRGSCFAAWPVSLVFCLRRRWRARHGIDSVRGAIKSLEPELGRFLEDWEDRSRRLSASDTPSLDELVFRAHALPLLDVPEELCPLAPEMQQWLRGCTEAIGARLEIARSQETSSAPLRWASAEEVVEISEESSTRIPKLLLDRASEARGVASAGPPVMEVTEMKQVWQNVSGGFKTAWTTFWRAETCEAEDGIASQPLSASQVRGNWIFAACVLSTTLGFVAVSLRSSQPAERSG</sequence>
<reference evidence="1 2" key="1">
    <citation type="submission" date="2016-02" db="EMBL/GenBank/DDBJ databases">
        <title>Genome analysis of coral dinoflagellate symbionts highlights evolutionary adaptations to a symbiotic lifestyle.</title>
        <authorList>
            <person name="Aranda M."/>
            <person name="Li Y."/>
            <person name="Liew Y.J."/>
            <person name="Baumgarten S."/>
            <person name="Simakov O."/>
            <person name="Wilson M."/>
            <person name="Piel J."/>
            <person name="Ashoor H."/>
            <person name="Bougouffa S."/>
            <person name="Bajic V.B."/>
            <person name="Ryu T."/>
            <person name="Ravasi T."/>
            <person name="Bayer T."/>
            <person name="Micklem G."/>
            <person name="Kim H."/>
            <person name="Bhak J."/>
            <person name="Lajeunesse T.C."/>
            <person name="Voolstra C.R."/>
        </authorList>
    </citation>
    <scope>NUCLEOTIDE SEQUENCE [LARGE SCALE GENOMIC DNA]</scope>
    <source>
        <strain evidence="1 2">CCMP2467</strain>
    </source>
</reference>
<organism evidence="1 2">
    <name type="scientific">Symbiodinium microadriaticum</name>
    <name type="common">Dinoflagellate</name>
    <name type="synonym">Zooxanthella microadriatica</name>
    <dbReference type="NCBI Taxonomy" id="2951"/>
    <lineage>
        <taxon>Eukaryota</taxon>
        <taxon>Sar</taxon>
        <taxon>Alveolata</taxon>
        <taxon>Dinophyceae</taxon>
        <taxon>Suessiales</taxon>
        <taxon>Symbiodiniaceae</taxon>
        <taxon>Symbiodinium</taxon>
    </lineage>
</organism>
<evidence type="ECO:0000313" key="2">
    <source>
        <dbReference type="Proteomes" id="UP000186817"/>
    </source>
</evidence>
<protein>
    <submittedName>
        <fullName evidence="1">Uncharacterized protein</fullName>
    </submittedName>
</protein>
<keyword evidence="2" id="KW-1185">Reference proteome</keyword>
<dbReference type="Proteomes" id="UP000186817">
    <property type="component" value="Unassembled WGS sequence"/>
</dbReference>
<proteinExistence type="predicted"/>
<dbReference type="OrthoDB" id="10294222at2759"/>
<name>A0A1Q9F699_SYMMI</name>
<comment type="caution">
    <text evidence="1">The sequence shown here is derived from an EMBL/GenBank/DDBJ whole genome shotgun (WGS) entry which is preliminary data.</text>
</comment>
<evidence type="ECO:0000313" key="1">
    <source>
        <dbReference type="EMBL" id="OLQ15220.1"/>
    </source>
</evidence>